<evidence type="ECO:0000259" key="7">
    <source>
        <dbReference type="SMART" id="SM01416"/>
    </source>
</evidence>
<feature type="domain" description="Large ribosomal subunit protein eL19" evidence="7">
    <location>
        <begin position="3"/>
        <end position="146"/>
    </location>
</feature>
<evidence type="ECO:0000256" key="6">
    <source>
        <dbReference type="HAMAP-Rule" id="MF_01475"/>
    </source>
</evidence>
<dbReference type="EMBL" id="DTAU01000044">
    <property type="protein sequence ID" value="HFQ78531.1"/>
    <property type="molecule type" value="Genomic_DNA"/>
</dbReference>
<dbReference type="Pfam" id="PF01280">
    <property type="entry name" value="Ribosomal_L19e"/>
    <property type="match status" value="1"/>
</dbReference>
<dbReference type="InterPro" id="IPR057260">
    <property type="entry name" value="Ribosomal_L19e_C"/>
</dbReference>
<dbReference type="InterPro" id="IPR033936">
    <property type="entry name" value="Ribosomal_eL19_arc"/>
</dbReference>
<dbReference type="HAMAP" id="MF_01475">
    <property type="entry name" value="Ribosomal_eL19"/>
    <property type="match status" value="1"/>
</dbReference>
<organism evidence="9">
    <name type="scientific">Ignisphaera aggregans</name>
    <dbReference type="NCBI Taxonomy" id="334771"/>
    <lineage>
        <taxon>Archaea</taxon>
        <taxon>Thermoproteota</taxon>
        <taxon>Thermoprotei</taxon>
        <taxon>Desulfurococcales</taxon>
        <taxon>Desulfurococcaceae</taxon>
        <taxon>Ignisphaera</taxon>
    </lineage>
</organism>
<dbReference type="Pfam" id="PF25476">
    <property type="entry name" value="Ribosomal_L19e_C"/>
    <property type="match status" value="1"/>
</dbReference>
<comment type="similarity">
    <text evidence="1 6">Belongs to the eukaryotic ribosomal protein eL19 family.</text>
</comment>
<dbReference type="GO" id="GO:0003735">
    <property type="term" value="F:structural constituent of ribosome"/>
    <property type="evidence" value="ECO:0007669"/>
    <property type="project" value="InterPro"/>
</dbReference>
<evidence type="ECO:0000256" key="2">
    <source>
        <dbReference type="ARBA" id="ARBA00022730"/>
    </source>
</evidence>
<evidence type="ECO:0000256" key="3">
    <source>
        <dbReference type="ARBA" id="ARBA00022884"/>
    </source>
</evidence>
<sequence>MMDLSYQRRLAAEILGVGESRIAFNMEQIDKIVNATTKDDIRSLIKDGIIYAELSRRNSRGRWKIFHEARKEGRHRGAGRRKGKAGARTDHKYKWVYRIRKIRAFLKWLRDNNIIDSRTYRILYRKAKGGTFDSLSSLKRYMKDHGLLPQNFK</sequence>
<evidence type="ECO:0000313" key="8">
    <source>
        <dbReference type="EMBL" id="HFQ78531.1"/>
    </source>
</evidence>
<evidence type="ECO:0000256" key="1">
    <source>
        <dbReference type="ARBA" id="ARBA00011082"/>
    </source>
</evidence>
<keyword evidence="4 6" id="KW-0689">Ribosomal protein</keyword>
<gene>
    <name evidence="6" type="primary">rpl19e</name>
    <name evidence="8" type="ORF">ENT99_02360</name>
    <name evidence="9" type="ORF">ENU64_05810</name>
</gene>
<reference evidence="9" key="1">
    <citation type="journal article" date="2020" name="mSystems">
        <title>Genome- and Community-Level Interaction Insights into Carbon Utilization and Element Cycling Functions of Hydrothermarchaeota in Hydrothermal Sediment.</title>
        <authorList>
            <person name="Zhou Z."/>
            <person name="Liu Y."/>
            <person name="Xu W."/>
            <person name="Pan J."/>
            <person name="Luo Z.H."/>
            <person name="Li M."/>
        </authorList>
    </citation>
    <scope>NUCLEOTIDE SEQUENCE [LARGE SCALE GENOMIC DNA]</scope>
    <source>
        <strain evidence="8">SpSt-629</strain>
        <strain evidence="9">SpSt-688</strain>
    </source>
</reference>
<dbReference type="SUPFAM" id="SSF48140">
    <property type="entry name" value="Ribosomal protein L19 (L19e)"/>
    <property type="match status" value="1"/>
</dbReference>
<keyword evidence="3 6" id="KW-0694">RNA-binding</keyword>
<dbReference type="NCBIfam" id="NF006343">
    <property type="entry name" value="PRK08570.1"/>
    <property type="match status" value="1"/>
</dbReference>
<dbReference type="SMART" id="SM01416">
    <property type="entry name" value="Ribosomal_L19e"/>
    <property type="match status" value="1"/>
</dbReference>
<dbReference type="AlphaFoldDB" id="A0A7J3MZN5"/>
<dbReference type="GO" id="GO:0006412">
    <property type="term" value="P:translation"/>
    <property type="evidence" value="ECO:0007669"/>
    <property type="project" value="UniProtKB-UniRule"/>
</dbReference>
<comment type="subunit">
    <text evidence="6">Part of the 50S ribosomal subunit.</text>
</comment>
<evidence type="ECO:0000256" key="5">
    <source>
        <dbReference type="ARBA" id="ARBA00023274"/>
    </source>
</evidence>
<dbReference type="EMBL" id="DTDH01000159">
    <property type="protein sequence ID" value="HGT98926.1"/>
    <property type="molecule type" value="Genomic_DNA"/>
</dbReference>
<dbReference type="InterPro" id="IPR039547">
    <property type="entry name" value="Ribosomal_eL19"/>
</dbReference>
<keyword evidence="5 6" id="KW-0687">Ribonucleoprotein</keyword>
<dbReference type="InterPro" id="IPR057259">
    <property type="entry name" value="Ribosomal_L19e"/>
</dbReference>
<dbReference type="InterPro" id="IPR000196">
    <property type="entry name" value="Ribosomal_eL19_dom"/>
</dbReference>
<proteinExistence type="inferred from homology"/>
<keyword evidence="2 6" id="KW-0699">rRNA-binding</keyword>
<protein>
    <recommendedName>
        <fullName evidence="6">Large ribosomal subunit protein eL19</fullName>
    </recommendedName>
</protein>
<evidence type="ECO:0000313" key="9">
    <source>
        <dbReference type="EMBL" id="HGT98926.1"/>
    </source>
</evidence>
<dbReference type="PANTHER" id="PTHR10722">
    <property type="entry name" value="60S RIBOSOMAL PROTEIN L19"/>
    <property type="match status" value="1"/>
</dbReference>
<dbReference type="Gene3D" id="1.10.1200.240">
    <property type="match status" value="1"/>
</dbReference>
<dbReference type="InterPro" id="IPR035970">
    <property type="entry name" value="60S_ribosomal_eL19_sf"/>
</dbReference>
<evidence type="ECO:0000256" key="4">
    <source>
        <dbReference type="ARBA" id="ARBA00022980"/>
    </source>
</evidence>
<dbReference type="CDD" id="cd01418">
    <property type="entry name" value="Ribosomal_L19e_A"/>
    <property type="match status" value="1"/>
</dbReference>
<dbReference type="GO" id="GO:0022625">
    <property type="term" value="C:cytosolic large ribosomal subunit"/>
    <property type="evidence" value="ECO:0007669"/>
    <property type="project" value="InterPro"/>
</dbReference>
<name>A0A7J3MZN5_9CREN</name>
<accession>A0A7J3MZN5</accession>
<dbReference type="GO" id="GO:0070180">
    <property type="term" value="F:large ribosomal subunit rRNA binding"/>
    <property type="evidence" value="ECO:0007669"/>
    <property type="project" value="UniProtKB-UniRule"/>
</dbReference>
<dbReference type="Gene3D" id="1.10.1650.10">
    <property type="match status" value="1"/>
</dbReference>
<comment type="caution">
    <text evidence="9">The sequence shown here is derived from an EMBL/GenBank/DDBJ whole genome shotgun (WGS) entry which is preliminary data.</text>
</comment>
<comment type="function">
    <text evidence="6">Binds to the 23S rRNA.</text>
</comment>
<dbReference type="InterPro" id="IPR015972">
    <property type="entry name" value="Ribosomal_eL19_dom1"/>
</dbReference>